<evidence type="ECO:0000313" key="2">
    <source>
        <dbReference type="EMBL" id="ABD39933.1"/>
    </source>
</evidence>
<dbReference type="HOGENOM" id="CLU_2127821_0_0_2"/>
<dbReference type="AlphaFoldDB" id="Q2FQA6"/>
<feature type="transmembrane region" description="Helical" evidence="1">
    <location>
        <begin position="12"/>
        <end position="33"/>
    </location>
</feature>
<evidence type="ECO:0000256" key="1">
    <source>
        <dbReference type="SAM" id="Phobius"/>
    </source>
</evidence>
<sequence>MYSHGTSTMDYLYTIIKFLTAGFIIVGVTLIVQHMDPKYGGILAAAPITTTIAFLFTTFESGQDVTRELTLGSFYFAIPTLVFILSLYILLEHVSFFMGIAGAYLVWLIGIVIIHRIVFT</sequence>
<dbReference type="GeneID" id="3925064"/>
<feature type="transmembrane region" description="Helical" evidence="1">
    <location>
        <begin position="39"/>
        <end position="59"/>
    </location>
</feature>
<feature type="transmembrane region" description="Helical" evidence="1">
    <location>
        <begin position="96"/>
        <end position="119"/>
    </location>
</feature>
<keyword evidence="1" id="KW-0812">Transmembrane</keyword>
<name>Q2FQA6_METHJ</name>
<dbReference type="InParanoid" id="Q2FQA6"/>
<proteinExistence type="predicted"/>
<dbReference type="EnsemblBacteria" id="ABD39933">
    <property type="protein sequence ID" value="ABD39933"/>
    <property type="gene ID" value="Mhun_0157"/>
</dbReference>
<dbReference type="eggNOG" id="arCOG09606">
    <property type="taxonomic scope" value="Archaea"/>
</dbReference>
<dbReference type="KEGG" id="mhu:Mhun_0157"/>
<dbReference type="Proteomes" id="UP000001941">
    <property type="component" value="Chromosome"/>
</dbReference>
<dbReference type="RefSeq" id="WP_011447229.1">
    <property type="nucleotide sequence ID" value="NC_007796.1"/>
</dbReference>
<keyword evidence="1" id="KW-0472">Membrane</keyword>
<reference evidence="3" key="1">
    <citation type="journal article" date="2016" name="Stand. Genomic Sci.">
        <title>Complete genome sequence of Methanospirillum hungatei type strain JF1.</title>
        <authorList>
            <person name="Gunsalus R.P."/>
            <person name="Cook L.E."/>
            <person name="Crable B."/>
            <person name="Rohlin L."/>
            <person name="McDonald E."/>
            <person name="Mouttaki H."/>
            <person name="Sieber J.R."/>
            <person name="Poweleit N."/>
            <person name="Zhou H."/>
            <person name="Lapidus A.L."/>
            <person name="Daligault H.E."/>
            <person name="Land M."/>
            <person name="Gilna P."/>
            <person name="Ivanova N."/>
            <person name="Kyrpides N."/>
            <person name="Culley D.E."/>
            <person name="McInerney M.J."/>
        </authorList>
    </citation>
    <scope>NUCLEOTIDE SEQUENCE [LARGE SCALE GENOMIC DNA]</scope>
    <source>
        <strain evidence="3">ATCC 27890 / DSM 864 / NBRC 100397 / JF-1</strain>
    </source>
</reference>
<protein>
    <recommendedName>
        <fullName evidence="4">DUF3147 family protein</fullName>
    </recommendedName>
</protein>
<organism evidence="2 3">
    <name type="scientific">Methanospirillum hungatei JF-1 (strain ATCC 27890 / DSM 864 / NBRC 100397 / JF-1)</name>
    <dbReference type="NCBI Taxonomy" id="323259"/>
    <lineage>
        <taxon>Archaea</taxon>
        <taxon>Methanobacteriati</taxon>
        <taxon>Methanobacteriota</taxon>
        <taxon>Stenosarchaea group</taxon>
        <taxon>Methanomicrobia</taxon>
        <taxon>Methanomicrobiales</taxon>
        <taxon>Methanospirillaceae</taxon>
        <taxon>Methanospirillum</taxon>
    </lineage>
</organism>
<evidence type="ECO:0000313" key="3">
    <source>
        <dbReference type="Proteomes" id="UP000001941"/>
    </source>
</evidence>
<dbReference type="InterPro" id="IPR021493">
    <property type="entry name" value="DUF3147"/>
</dbReference>
<keyword evidence="3" id="KW-1185">Reference proteome</keyword>
<feature type="transmembrane region" description="Helical" evidence="1">
    <location>
        <begin position="71"/>
        <end position="90"/>
    </location>
</feature>
<dbReference type="EMBL" id="CP000254">
    <property type="protein sequence ID" value="ABD39933.1"/>
    <property type="molecule type" value="Genomic_DNA"/>
</dbReference>
<accession>Q2FQA6</accession>
<gene>
    <name evidence="2" type="ordered locus">Mhun_0157</name>
</gene>
<dbReference type="Pfam" id="PF11345">
    <property type="entry name" value="DUF3147"/>
    <property type="match status" value="1"/>
</dbReference>
<keyword evidence="1" id="KW-1133">Transmembrane helix</keyword>
<evidence type="ECO:0008006" key="4">
    <source>
        <dbReference type="Google" id="ProtNLM"/>
    </source>
</evidence>